<gene>
    <name evidence="3" type="ORF">AWC38_SpisGene18774</name>
</gene>
<evidence type="ECO:0000313" key="3">
    <source>
        <dbReference type="EMBL" id="PFX16923.1"/>
    </source>
</evidence>
<dbReference type="Pfam" id="PF00078">
    <property type="entry name" value="RVT_1"/>
    <property type="match status" value="1"/>
</dbReference>
<comment type="caution">
    <text evidence="3">The sequence shown here is derived from an EMBL/GenBank/DDBJ whole genome shotgun (WGS) entry which is preliminary data.</text>
</comment>
<dbReference type="SUPFAM" id="SSF56672">
    <property type="entry name" value="DNA/RNA polymerases"/>
    <property type="match status" value="1"/>
</dbReference>
<dbReference type="EMBL" id="LSMT01000508">
    <property type="protein sequence ID" value="PFX16923.1"/>
    <property type="molecule type" value="Genomic_DNA"/>
</dbReference>
<name>A0A2B4RJD0_STYPI</name>
<reference evidence="4" key="1">
    <citation type="journal article" date="2017" name="bioRxiv">
        <title>Comparative analysis of the genomes of Stylophora pistillata and Acropora digitifera provides evidence for extensive differences between species of corals.</title>
        <authorList>
            <person name="Voolstra C.R."/>
            <person name="Li Y."/>
            <person name="Liew Y.J."/>
            <person name="Baumgarten S."/>
            <person name="Zoccola D."/>
            <person name="Flot J.-F."/>
            <person name="Tambutte S."/>
            <person name="Allemand D."/>
            <person name="Aranda M."/>
        </authorList>
    </citation>
    <scope>NUCLEOTIDE SEQUENCE [LARGE SCALE GENOMIC DNA]</scope>
</reference>
<evidence type="ECO:0000256" key="1">
    <source>
        <dbReference type="SAM" id="MobiDB-lite"/>
    </source>
</evidence>
<dbReference type="OrthoDB" id="5988153at2759"/>
<organism evidence="3 4">
    <name type="scientific">Stylophora pistillata</name>
    <name type="common">Smooth cauliflower coral</name>
    <dbReference type="NCBI Taxonomy" id="50429"/>
    <lineage>
        <taxon>Eukaryota</taxon>
        <taxon>Metazoa</taxon>
        <taxon>Cnidaria</taxon>
        <taxon>Anthozoa</taxon>
        <taxon>Hexacorallia</taxon>
        <taxon>Scleractinia</taxon>
        <taxon>Astrocoeniina</taxon>
        <taxon>Pocilloporidae</taxon>
        <taxon>Stylophora</taxon>
    </lineage>
</organism>
<dbReference type="AlphaFoldDB" id="A0A2B4RJD0"/>
<dbReference type="PANTHER" id="PTHR21301:SF10">
    <property type="entry name" value="REVERSE TRANSCRIPTASE DOMAIN-CONTAINING PROTEIN"/>
    <property type="match status" value="1"/>
</dbReference>
<evidence type="ECO:0000313" key="4">
    <source>
        <dbReference type="Proteomes" id="UP000225706"/>
    </source>
</evidence>
<dbReference type="CDD" id="cd00304">
    <property type="entry name" value="RT_like"/>
    <property type="match status" value="1"/>
</dbReference>
<dbReference type="PROSITE" id="PS50878">
    <property type="entry name" value="RT_POL"/>
    <property type="match status" value="1"/>
</dbReference>
<feature type="region of interest" description="Disordered" evidence="1">
    <location>
        <begin position="341"/>
        <end position="361"/>
    </location>
</feature>
<protein>
    <recommendedName>
        <fullName evidence="2">Reverse transcriptase domain-containing protein</fullName>
    </recommendedName>
</protein>
<sequence>MFMFCYIRSRIASTIQSMSLNDSNLTKDEQRALKRLRNDENIVILPADKGRVTVVMGKTDYHDKIDALVNDKRTYEELKRDPTPALQRKLNSKLPTLKKRNAFDTQRYYRLRCSVPQPPKLYGFPKLHKPGLPMRPIVSFCGSPTYQLSKYLTTILQPLTDKSKHKLQSTEDLINATKTVQIPDDYKLVSFDVKSLFTSIPLQLALQCTETAIRQSTHPLPLPTDDIMDLLNLCLTSTYFHYNGKHYKQLHGTAMGSPVSVVIAEIVMQNIEERALSTCRQTIPLWLRYVDDTFTAVRHDEIDAFHNHLNEQNTDIQFTREVEENGKLPFLDCLVVETSVTTTDNSPSQDYNHPDNQTTPS</sequence>
<feature type="domain" description="Reverse transcriptase" evidence="2">
    <location>
        <begin position="105"/>
        <end position="335"/>
    </location>
</feature>
<dbReference type="InterPro" id="IPR000477">
    <property type="entry name" value="RT_dom"/>
</dbReference>
<dbReference type="Proteomes" id="UP000225706">
    <property type="component" value="Unassembled WGS sequence"/>
</dbReference>
<proteinExistence type="predicted"/>
<accession>A0A2B4RJD0</accession>
<dbReference type="PANTHER" id="PTHR21301">
    <property type="entry name" value="REVERSE TRANSCRIPTASE"/>
    <property type="match status" value="1"/>
</dbReference>
<keyword evidence="4" id="KW-1185">Reference proteome</keyword>
<dbReference type="STRING" id="50429.A0A2B4RJD0"/>
<dbReference type="InterPro" id="IPR043502">
    <property type="entry name" value="DNA/RNA_pol_sf"/>
</dbReference>
<evidence type="ECO:0000259" key="2">
    <source>
        <dbReference type="PROSITE" id="PS50878"/>
    </source>
</evidence>